<dbReference type="PANTHER" id="PTHR28074">
    <property type="entry name" value="ATP SYNTHASE SUBUNIT K, MITOCHONDRIAL"/>
    <property type="match status" value="1"/>
</dbReference>
<protein>
    <submittedName>
        <fullName evidence="4">Uncharacterized protein</fullName>
    </submittedName>
</protein>
<comment type="caution">
    <text evidence="4">The sequence shown here is derived from an EMBL/GenBank/DDBJ whole genome shotgun (WGS) entry which is preliminary data.</text>
</comment>
<keyword evidence="5" id="KW-1185">Reference proteome</keyword>
<dbReference type="EMBL" id="JASNQZ010000004">
    <property type="protein sequence ID" value="KAL0958368.1"/>
    <property type="molecule type" value="Genomic_DNA"/>
</dbReference>
<organism evidence="4 5">
    <name type="scientific">Hohenbuehelia grisea</name>
    <dbReference type="NCBI Taxonomy" id="104357"/>
    <lineage>
        <taxon>Eukaryota</taxon>
        <taxon>Fungi</taxon>
        <taxon>Dikarya</taxon>
        <taxon>Basidiomycota</taxon>
        <taxon>Agaricomycotina</taxon>
        <taxon>Agaricomycetes</taxon>
        <taxon>Agaricomycetidae</taxon>
        <taxon>Agaricales</taxon>
        <taxon>Pleurotineae</taxon>
        <taxon>Pleurotaceae</taxon>
        <taxon>Hohenbuehelia</taxon>
    </lineage>
</organism>
<evidence type="ECO:0000256" key="3">
    <source>
        <dbReference type="ARBA" id="ARBA00023136"/>
    </source>
</evidence>
<evidence type="ECO:0000256" key="1">
    <source>
        <dbReference type="ARBA" id="ARBA00004325"/>
    </source>
</evidence>
<sequence>MGREHPFRHNQLFTSTPTSSTPRLDIAIMSYVIFGRAVKSEYLTLATLGAVGAIVALTKGGSKAPEKLAPGQTIIDKVKESVPINASSSEEEQLMDSIRKFIAEAEKEQKH</sequence>
<reference evidence="5" key="1">
    <citation type="submission" date="2024-06" db="EMBL/GenBank/DDBJ databases">
        <title>Multi-omics analyses provide insights into the biosynthesis of the anticancer antibiotic pleurotin in Hohenbuehelia grisea.</title>
        <authorList>
            <person name="Weaver J.A."/>
            <person name="Alberti F."/>
        </authorList>
    </citation>
    <scope>NUCLEOTIDE SEQUENCE [LARGE SCALE GENOMIC DNA]</scope>
    <source>
        <strain evidence="5">T-177</strain>
    </source>
</reference>
<keyword evidence="3" id="KW-0472">Membrane</keyword>
<keyword evidence="2" id="KW-0496">Mitochondrion</keyword>
<dbReference type="Pfam" id="PF11022">
    <property type="entry name" value="ATP19"/>
    <property type="match status" value="1"/>
</dbReference>
<dbReference type="InterPro" id="IPR021278">
    <property type="entry name" value="ATP19"/>
</dbReference>
<name>A0ABR3JR93_9AGAR</name>
<evidence type="ECO:0000313" key="4">
    <source>
        <dbReference type="EMBL" id="KAL0958368.1"/>
    </source>
</evidence>
<comment type="subcellular location">
    <subcellularLocation>
        <location evidence="1">Mitochondrion membrane</location>
    </subcellularLocation>
</comment>
<evidence type="ECO:0000313" key="5">
    <source>
        <dbReference type="Proteomes" id="UP001556367"/>
    </source>
</evidence>
<dbReference type="PANTHER" id="PTHR28074:SF1">
    <property type="entry name" value="ATP SYNTHASE SUBUNIT K, MITOCHONDRIAL"/>
    <property type="match status" value="1"/>
</dbReference>
<proteinExistence type="predicted"/>
<evidence type="ECO:0000256" key="2">
    <source>
        <dbReference type="ARBA" id="ARBA00023128"/>
    </source>
</evidence>
<dbReference type="Proteomes" id="UP001556367">
    <property type="component" value="Unassembled WGS sequence"/>
</dbReference>
<accession>A0ABR3JR93</accession>
<gene>
    <name evidence="4" type="ORF">HGRIS_000509</name>
</gene>